<gene>
    <name evidence="1" type="ORF">HJG59_008787</name>
</gene>
<accession>A0A7J8ERT9</accession>
<evidence type="ECO:0000313" key="1">
    <source>
        <dbReference type="EMBL" id="KAF6438130.1"/>
    </source>
</evidence>
<evidence type="ECO:0000313" key="2">
    <source>
        <dbReference type="Proteomes" id="UP000550707"/>
    </source>
</evidence>
<reference evidence="1 2" key="1">
    <citation type="journal article" date="2020" name="Nature">
        <title>Six reference-quality genomes reveal evolution of bat adaptations.</title>
        <authorList>
            <person name="Jebb D."/>
            <person name="Huang Z."/>
            <person name="Pippel M."/>
            <person name="Hughes G.M."/>
            <person name="Lavrichenko K."/>
            <person name="Devanna P."/>
            <person name="Winkler S."/>
            <person name="Jermiin L.S."/>
            <person name="Skirmuntt E.C."/>
            <person name="Katzourakis A."/>
            <person name="Burkitt-Gray L."/>
            <person name="Ray D.A."/>
            <person name="Sullivan K.A.M."/>
            <person name="Roscito J.G."/>
            <person name="Kirilenko B.M."/>
            <person name="Davalos L.M."/>
            <person name="Corthals A.P."/>
            <person name="Power M.L."/>
            <person name="Jones G."/>
            <person name="Ransome R.D."/>
            <person name="Dechmann D.K.N."/>
            <person name="Locatelli A.G."/>
            <person name="Puechmaille S.J."/>
            <person name="Fedrigo O."/>
            <person name="Jarvis E.D."/>
            <person name="Hiller M."/>
            <person name="Vernes S.C."/>
            <person name="Myers E.W."/>
            <person name="Teeling E.C."/>
        </authorList>
    </citation>
    <scope>NUCLEOTIDE SEQUENCE [LARGE SCALE GENOMIC DNA]</scope>
    <source>
        <strain evidence="1">MMolMol1</strain>
        <tissue evidence="1">Muscle</tissue>
    </source>
</reference>
<comment type="caution">
    <text evidence="1">The sequence shown here is derived from an EMBL/GenBank/DDBJ whole genome shotgun (WGS) entry which is preliminary data.</text>
</comment>
<dbReference type="Proteomes" id="UP000550707">
    <property type="component" value="Unassembled WGS sequence"/>
</dbReference>
<dbReference type="AlphaFoldDB" id="A0A7J8ERT9"/>
<dbReference type="InParanoid" id="A0A7J8ERT9"/>
<protein>
    <submittedName>
        <fullName evidence="1">Uncharacterized protein</fullName>
    </submittedName>
</protein>
<proteinExistence type="predicted"/>
<dbReference type="EMBL" id="JACASF010000013">
    <property type="protein sequence ID" value="KAF6438130.1"/>
    <property type="molecule type" value="Genomic_DNA"/>
</dbReference>
<sequence>MIPGNPGGTEVLLQPFAVSLGLYHCHRPGPRGLGWAVWSVRTCPCVSLHGSWRTVGPRLVVTWRQSSTHSLDRLQLHVAPCRSPHCKGPSGRSCEEAESQRCWNTGAKLADRGPICAPASGLQDRPPEPCS</sequence>
<name>A0A7J8ERT9_MOLMO</name>
<organism evidence="1 2">
    <name type="scientific">Molossus molossus</name>
    <name type="common">Pallas' mastiff bat</name>
    <name type="synonym">Vespertilio molossus</name>
    <dbReference type="NCBI Taxonomy" id="27622"/>
    <lineage>
        <taxon>Eukaryota</taxon>
        <taxon>Metazoa</taxon>
        <taxon>Chordata</taxon>
        <taxon>Craniata</taxon>
        <taxon>Vertebrata</taxon>
        <taxon>Euteleostomi</taxon>
        <taxon>Mammalia</taxon>
        <taxon>Eutheria</taxon>
        <taxon>Laurasiatheria</taxon>
        <taxon>Chiroptera</taxon>
        <taxon>Yangochiroptera</taxon>
        <taxon>Molossidae</taxon>
        <taxon>Molossus</taxon>
    </lineage>
</organism>
<keyword evidence="2" id="KW-1185">Reference proteome</keyword>